<organism evidence="8 9">
    <name type="scientific">Plastorhodobacter daqingensis</name>
    <dbReference type="NCBI Taxonomy" id="1387281"/>
    <lineage>
        <taxon>Bacteria</taxon>
        <taxon>Pseudomonadati</taxon>
        <taxon>Pseudomonadota</taxon>
        <taxon>Alphaproteobacteria</taxon>
        <taxon>Rhodobacterales</taxon>
        <taxon>Paracoccaceae</taxon>
        <taxon>Plastorhodobacter</taxon>
    </lineage>
</organism>
<feature type="transmembrane region" description="Helical" evidence="6">
    <location>
        <begin position="12"/>
        <end position="35"/>
    </location>
</feature>
<name>A0ABW2UP85_9RHOB</name>
<dbReference type="PANTHER" id="PTHR43124">
    <property type="entry name" value="PURINE EFFLUX PUMP PBUE"/>
    <property type="match status" value="1"/>
</dbReference>
<evidence type="ECO:0000259" key="7">
    <source>
        <dbReference type="PROSITE" id="PS50850"/>
    </source>
</evidence>
<evidence type="ECO:0000256" key="5">
    <source>
        <dbReference type="ARBA" id="ARBA00023136"/>
    </source>
</evidence>
<keyword evidence="2" id="KW-1003">Cell membrane</keyword>
<evidence type="ECO:0000256" key="1">
    <source>
        <dbReference type="ARBA" id="ARBA00004651"/>
    </source>
</evidence>
<dbReference type="Gene3D" id="1.20.1720.10">
    <property type="entry name" value="Multidrug resistance protein D"/>
    <property type="match status" value="1"/>
</dbReference>
<dbReference type="InterPro" id="IPR020846">
    <property type="entry name" value="MFS_dom"/>
</dbReference>
<feature type="transmembrane region" description="Helical" evidence="6">
    <location>
        <begin position="107"/>
        <end position="129"/>
    </location>
</feature>
<feature type="transmembrane region" description="Helical" evidence="6">
    <location>
        <begin position="55"/>
        <end position="74"/>
    </location>
</feature>
<feature type="transmembrane region" description="Helical" evidence="6">
    <location>
        <begin position="380"/>
        <end position="400"/>
    </location>
</feature>
<dbReference type="Pfam" id="PF07690">
    <property type="entry name" value="MFS_1"/>
    <property type="match status" value="1"/>
</dbReference>
<sequence length="405" mass="42727">MSQFFRPTRPLVFAEFVGLMAALFALAALSIDAMLPALPQIAQDLSPEAPNRAQLVVTSFVLGLGIGMMMMGALSDALGRKPVIALGIGLYIIGSGLAALADSLPLLLAARMLQGLGISAPRTVGVAMIRDLYQGRIMARVMSIVMTIFILVPAAAPFIGQTILLVAGWRMIFMAFIAFGLFALVWMSARQPETLAPERRRPFRLGSIWSSLREVMIHRRVQLYIIAMTLGFGQLFALLSAAQPIYDVYYGRGDSFAAWFALQALLAGTAGLVNAALVVRLGMRRIVVTAFATQVVISSLATFAWATGLAGGEGSFPIFFLWTVSVFFMAGVTFGNLNTLALEPMGHIAGMAAAAVGAVSTVLAVLVAAPIGLAFDGTPLPLMIGVLSASGLALAAMIAADRFPG</sequence>
<feature type="transmembrane region" description="Helical" evidence="6">
    <location>
        <begin position="349"/>
        <end position="374"/>
    </location>
</feature>
<proteinExistence type="predicted"/>
<keyword evidence="9" id="KW-1185">Reference proteome</keyword>
<keyword evidence="5 6" id="KW-0472">Membrane</keyword>
<feature type="transmembrane region" description="Helical" evidence="6">
    <location>
        <begin position="141"/>
        <end position="159"/>
    </location>
</feature>
<feature type="transmembrane region" description="Helical" evidence="6">
    <location>
        <begin position="223"/>
        <end position="246"/>
    </location>
</feature>
<feature type="transmembrane region" description="Helical" evidence="6">
    <location>
        <begin position="286"/>
        <end position="306"/>
    </location>
</feature>
<accession>A0ABW2UP85</accession>
<keyword evidence="4 6" id="KW-1133">Transmembrane helix</keyword>
<feature type="transmembrane region" description="Helical" evidence="6">
    <location>
        <begin position="171"/>
        <end position="189"/>
    </location>
</feature>
<protein>
    <submittedName>
        <fullName evidence="8">MFS transporter</fullName>
    </submittedName>
</protein>
<evidence type="ECO:0000256" key="4">
    <source>
        <dbReference type="ARBA" id="ARBA00022989"/>
    </source>
</evidence>
<dbReference type="InterPro" id="IPR036259">
    <property type="entry name" value="MFS_trans_sf"/>
</dbReference>
<comment type="caution">
    <text evidence="8">The sequence shown here is derived from an EMBL/GenBank/DDBJ whole genome shotgun (WGS) entry which is preliminary data.</text>
</comment>
<dbReference type="EMBL" id="JBHTFQ010000006">
    <property type="protein sequence ID" value="MFC7705135.1"/>
    <property type="molecule type" value="Genomic_DNA"/>
</dbReference>
<evidence type="ECO:0000313" key="8">
    <source>
        <dbReference type="EMBL" id="MFC7705135.1"/>
    </source>
</evidence>
<gene>
    <name evidence="8" type="ORF">ACFQXB_13100</name>
</gene>
<dbReference type="PROSITE" id="PS00216">
    <property type="entry name" value="SUGAR_TRANSPORT_1"/>
    <property type="match status" value="1"/>
</dbReference>
<keyword evidence="3 6" id="KW-0812">Transmembrane</keyword>
<dbReference type="PANTHER" id="PTHR43124:SF3">
    <property type="entry name" value="CHLORAMPHENICOL EFFLUX PUMP RV0191"/>
    <property type="match status" value="1"/>
</dbReference>
<feature type="transmembrane region" description="Helical" evidence="6">
    <location>
        <begin position="318"/>
        <end position="337"/>
    </location>
</feature>
<dbReference type="Proteomes" id="UP001596516">
    <property type="component" value="Unassembled WGS sequence"/>
</dbReference>
<dbReference type="InterPro" id="IPR050189">
    <property type="entry name" value="MFS_Efflux_Transporters"/>
</dbReference>
<dbReference type="SUPFAM" id="SSF103473">
    <property type="entry name" value="MFS general substrate transporter"/>
    <property type="match status" value="1"/>
</dbReference>
<feature type="transmembrane region" description="Helical" evidence="6">
    <location>
        <begin position="83"/>
        <end position="101"/>
    </location>
</feature>
<feature type="domain" description="Major facilitator superfamily (MFS) profile" evidence="7">
    <location>
        <begin position="11"/>
        <end position="403"/>
    </location>
</feature>
<dbReference type="PROSITE" id="PS50850">
    <property type="entry name" value="MFS"/>
    <property type="match status" value="1"/>
</dbReference>
<comment type="subcellular location">
    <subcellularLocation>
        <location evidence="1">Cell membrane</location>
        <topology evidence="1">Multi-pass membrane protein</topology>
    </subcellularLocation>
</comment>
<feature type="transmembrane region" description="Helical" evidence="6">
    <location>
        <begin position="258"/>
        <end position="279"/>
    </location>
</feature>
<dbReference type="InterPro" id="IPR011701">
    <property type="entry name" value="MFS"/>
</dbReference>
<reference evidence="9" key="1">
    <citation type="journal article" date="2019" name="Int. J. Syst. Evol. Microbiol.">
        <title>The Global Catalogue of Microorganisms (GCM) 10K type strain sequencing project: providing services to taxonomists for standard genome sequencing and annotation.</title>
        <authorList>
            <consortium name="The Broad Institute Genomics Platform"/>
            <consortium name="The Broad Institute Genome Sequencing Center for Infectious Disease"/>
            <person name="Wu L."/>
            <person name="Ma J."/>
        </authorList>
    </citation>
    <scope>NUCLEOTIDE SEQUENCE [LARGE SCALE GENOMIC DNA]</scope>
    <source>
        <strain evidence="9">CGMCC 1.12750</strain>
    </source>
</reference>
<evidence type="ECO:0000256" key="3">
    <source>
        <dbReference type="ARBA" id="ARBA00022692"/>
    </source>
</evidence>
<dbReference type="InterPro" id="IPR005829">
    <property type="entry name" value="Sugar_transporter_CS"/>
</dbReference>
<dbReference type="RefSeq" id="WP_377404491.1">
    <property type="nucleotide sequence ID" value="NZ_JBHTFQ010000006.1"/>
</dbReference>
<evidence type="ECO:0000313" key="9">
    <source>
        <dbReference type="Proteomes" id="UP001596516"/>
    </source>
</evidence>
<evidence type="ECO:0000256" key="2">
    <source>
        <dbReference type="ARBA" id="ARBA00022475"/>
    </source>
</evidence>
<evidence type="ECO:0000256" key="6">
    <source>
        <dbReference type="SAM" id="Phobius"/>
    </source>
</evidence>